<dbReference type="EMBL" id="VRZA01000002">
    <property type="protein sequence ID" value="TXS95823.1"/>
    <property type="molecule type" value="Genomic_DNA"/>
</dbReference>
<dbReference type="SUPFAM" id="SSF48150">
    <property type="entry name" value="DNA-glycosylase"/>
    <property type="match status" value="1"/>
</dbReference>
<dbReference type="Gene3D" id="1.10.340.30">
    <property type="entry name" value="Hypothetical protein, domain 2"/>
    <property type="match status" value="1"/>
</dbReference>
<dbReference type="InterPro" id="IPR005019">
    <property type="entry name" value="Adenine_glyco"/>
</dbReference>
<keyword evidence="2" id="KW-1185">Reference proteome</keyword>
<dbReference type="Pfam" id="PF03352">
    <property type="entry name" value="Adenine_glyco"/>
    <property type="match status" value="1"/>
</dbReference>
<protein>
    <submittedName>
        <fullName evidence="1">DNA-3-methyladenine glycosylase I</fullName>
    </submittedName>
</protein>
<gene>
    <name evidence="1" type="ORF">FV139_08140</name>
</gene>
<organism evidence="1 2">
    <name type="scientific">Parahaliea maris</name>
    <dbReference type="NCBI Taxonomy" id="2716870"/>
    <lineage>
        <taxon>Bacteria</taxon>
        <taxon>Pseudomonadati</taxon>
        <taxon>Pseudomonadota</taxon>
        <taxon>Gammaproteobacteria</taxon>
        <taxon>Cellvibrionales</taxon>
        <taxon>Halieaceae</taxon>
        <taxon>Parahaliea</taxon>
    </lineage>
</organism>
<dbReference type="RefSeq" id="WP_148067879.1">
    <property type="nucleotide sequence ID" value="NZ_VRZA01000002.1"/>
</dbReference>
<dbReference type="PANTHER" id="PTHR30037:SF3">
    <property type="entry name" value="BLR0857 PROTEIN"/>
    <property type="match status" value="1"/>
</dbReference>
<reference evidence="1 2" key="1">
    <citation type="submission" date="2019-08" db="EMBL/GenBank/DDBJ databases">
        <title>Parahaliea maris sp. nov., isolated from the surface seawater.</title>
        <authorList>
            <person name="Liu Y."/>
        </authorList>
    </citation>
    <scope>NUCLEOTIDE SEQUENCE [LARGE SCALE GENOMIC DNA]</scope>
    <source>
        <strain evidence="1 2">HSLHS9</strain>
    </source>
</reference>
<name>A0A5C9A4H6_9GAMM</name>
<sequence length="224" mass="25594">MDTFDSIHQRAIELKGGKAALGRLMPEVKSPRQLARSKDHRWLAQMARCIFQAGFVWRVVDNKWEGFEEVFFGFPPEKIVMLSPEQIDRFASNPLIIRNRQKVVSVQRNARFVMDVAREEGSFGRFVARWPDEDLVGLFQLFRKRGDRLGGMTGQRVLRNMGRDTFIVTGDVVRCLRGAGLEIAPNPTSQRDLGRIQNAFNDWHQESGLPYSHISRICACAMGD</sequence>
<accession>A0A5C9A4H6</accession>
<dbReference type="Proteomes" id="UP000321039">
    <property type="component" value="Unassembled WGS sequence"/>
</dbReference>
<evidence type="ECO:0000313" key="1">
    <source>
        <dbReference type="EMBL" id="TXS95823.1"/>
    </source>
</evidence>
<dbReference type="InterPro" id="IPR011257">
    <property type="entry name" value="DNA_glycosylase"/>
</dbReference>
<dbReference type="GO" id="GO:0008725">
    <property type="term" value="F:DNA-3-methyladenine glycosylase activity"/>
    <property type="evidence" value="ECO:0007669"/>
    <property type="project" value="InterPro"/>
</dbReference>
<comment type="caution">
    <text evidence="1">The sequence shown here is derived from an EMBL/GenBank/DDBJ whole genome shotgun (WGS) entry which is preliminary data.</text>
</comment>
<dbReference type="AlphaFoldDB" id="A0A5C9A4H6"/>
<dbReference type="InterPro" id="IPR052891">
    <property type="entry name" value="DNA-3mA_glycosylase"/>
</dbReference>
<dbReference type="GO" id="GO:0006284">
    <property type="term" value="P:base-excision repair"/>
    <property type="evidence" value="ECO:0007669"/>
    <property type="project" value="InterPro"/>
</dbReference>
<proteinExistence type="predicted"/>
<dbReference type="PANTHER" id="PTHR30037">
    <property type="entry name" value="DNA-3-METHYLADENINE GLYCOSYLASE 1"/>
    <property type="match status" value="1"/>
</dbReference>
<evidence type="ECO:0000313" key="2">
    <source>
        <dbReference type="Proteomes" id="UP000321039"/>
    </source>
</evidence>